<dbReference type="Proteomes" id="UP000499080">
    <property type="component" value="Unassembled WGS sequence"/>
</dbReference>
<protein>
    <recommendedName>
        <fullName evidence="3">Histone-lysine N-methyltransferase SETMAR</fullName>
    </recommendedName>
</protein>
<dbReference type="AlphaFoldDB" id="A0A4Y2HPX5"/>
<comment type="caution">
    <text evidence="1">The sequence shown here is derived from an EMBL/GenBank/DDBJ whole genome shotgun (WGS) entry which is preliminary data.</text>
</comment>
<dbReference type="InterPro" id="IPR052709">
    <property type="entry name" value="Transposase-MT_Hybrid"/>
</dbReference>
<dbReference type="PANTHER" id="PTHR46060:SF1">
    <property type="entry name" value="MARINER MOS1 TRANSPOSASE-LIKE PROTEIN"/>
    <property type="match status" value="1"/>
</dbReference>
<dbReference type="EMBL" id="BGPR01002085">
    <property type="protein sequence ID" value="GBM67454.1"/>
    <property type="molecule type" value="Genomic_DNA"/>
</dbReference>
<gene>
    <name evidence="1" type="ORF">AVEN_124050_1</name>
</gene>
<proteinExistence type="predicted"/>
<evidence type="ECO:0000313" key="1">
    <source>
        <dbReference type="EMBL" id="GBM67454.1"/>
    </source>
</evidence>
<name>A0A4Y2HPX5_ARAVE</name>
<dbReference type="Gene3D" id="3.30.420.10">
    <property type="entry name" value="Ribonuclease H-like superfamily/Ribonuclease H"/>
    <property type="match status" value="1"/>
</dbReference>
<sequence>MRGSRQNVSRVRRFIVKYRKCYAPHAMSRPAIVKWCQQFEDGSTDLADAERQGRPTTTSDMVQKVEDIILNNRRVSVAHIAQELGISVGIADSIVSRHLNYRKLCSRWVPYSLTSEQKGASFAASLEFLQRYSTEGNDFLSRIITGDETWVHHFTPETKQASMAWRHTSSPVRTKSKVSLSAGKTMVTIFSE</sequence>
<evidence type="ECO:0008006" key="3">
    <source>
        <dbReference type="Google" id="ProtNLM"/>
    </source>
</evidence>
<reference evidence="1 2" key="1">
    <citation type="journal article" date="2019" name="Sci. Rep.">
        <title>Orb-weaving spider Araneus ventricosus genome elucidates the spidroin gene catalogue.</title>
        <authorList>
            <person name="Kono N."/>
            <person name="Nakamura H."/>
            <person name="Ohtoshi R."/>
            <person name="Moran D.A.P."/>
            <person name="Shinohara A."/>
            <person name="Yoshida Y."/>
            <person name="Fujiwara M."/>
            <person name="Mori M."/>
            <person name="Tomita M."/>
            <person name="Arakawa K."/>
        </authorList>
    </citation>
    <scope>NUCLEOTIDE SEQUENCE [LARGE SCALE GENOMIC DNA]</scope>
</reference>
<accession>A0A4Y2HPX5</accession>
<dbReference type="PANTHER" id="PTHR46060">
    <property type="entry name" value="MARINER MOS1 TRANSPOSASE-LIKE PROTEIN"/>
    <property type="match status" value="1"/>
</dbReference>
<evidence type="ECO:0000313" key="2">
    <source>
        <dbReference type="Proteomes" id="UP000499080"/>
    </source>
</evidence>
<dbReference type="GO" id="GO:0003676">
    <property type="term" value="F:nucleic acid binding"/>
    <property type="evidence" value="ECO:0007669"/>
    <property type="project" value="InterPro"/>
</dbReference>
<organism evidence="1 2">
    <name type="scientific">Araneus ventricosus</name>
    <name type="common">Orbweaver spider</name>
    <name type="synonym">Epeira ventricosa</name>
    <dbReference type="NCBI Taxonomy" id="182803"/>
    <lineage>
        <taxon>Eukaryota</taxon>
        <taxon>Metazoa</taxon>
        <taxon>Ecdysozoa</taxon>
        <taxon>Arthropoda</taxon>
        <taxon>Chelicerata</taxon>
        <taxon>Arachnida</taxon>
        <taxon>Araneae</taxon>
        <taxon>Araneomorphae</taxon>
        <taxon>Entelegynae</taxon>
        <taxon>Araneoidea</taxon>
        <taxon>Araneidae</taxon>
        <taxon>Araneus</taxon>
    </lineage>
</organism>
<keyword evidence="2" id="KW-1185">Reference proteome</keyword>
<dbReference type="InterPro" id="IPR036397">
    <property type="entry name" value="RNaseH_sf"/>
</dbReference>
<dbReference type="OrthoDB" id="6418447at2759"/>